<reference evidence="1 2" key="1">
    <citation type="journal article" date="2014" name="Nat. Commun.">
        <title>Molecular traces of alternative social organization in a termite genome.</title>
        <authorList>
            <person name="Terrapon N."/>
            <person name="Li C."/>
            <person name="Robertson H.M."/>
            <person name="Ji L."/>
            <person name="Meng X."/>
            <person name="Booth W."/>
            <person name="Chen Z."/>
            <person name="Childers C.P."/>
            <person name="Glastad K.M."/>
            <person name="Gokhale K."/>
            <person name="Gowin J."/>
            <person name="Gronenberg W."/>
            <person name="Hermansen R.A."/>
            <person name="Hu H."/>
            <person name="Hunt B.G."/>
            <person name="Huylmans A.K."/>
            <person name="Khalil S.M."/>
            <person name="Mitchell R.D."/>
            <person name="Munoz-Torres M.C."/>
            <person name="Mustard J.A."/>
            <person name="Pan H."/>
            <person name="Reese J.T."/>
            <person name="Scharf M.E."/>
            <person name="Sun F."/>
            <person name="Vogel H."/>
            <person name="Xiao J."/>
            <person name="Yang W."/>
            <person name="Yang Z."/>
            <person name="Yang Z."/>
            <person name="Zhou J."/>
            <person name="Zhu J."/>
            <person name="Brent C.S."/>
            <person name="Elsik C.G."/>
            <person name="Goodisman M.A."/>
            <person name="Liberles D.A."/>
            <person name="Roe R.M."/>
            <person name="Vargo E.L."/>
            <person name="Vilcinskas A."/>
            <person name="Wang J."/>
            <person name="Bornberg-Bauer E."/>
            <person name="Korb J."/>
            <person name="Zhang G."/>
            <person name="Liebig J."/>
        </authorList>
    </citation>
    <scope>NUCLEOTIDE SEQUENCE [LARGE SCALE GENOMIC DNA]</scope>
    <source>
        <tissue evidence="1">Whole organism</tissue>
    </source>
</reference>
<dbReference type="Proteomes" id="UP000027135">
    <property type="component" value="Unassembled WGS sequence"/>
</dbReference>
<organism evidence="1 2">
    <name type="scientific">Zootermopsis nevadensis</name>
    <name type="common">Dampwood termite</name>
    <dbReference type="NCBI Taxonomy" id="136037"/>
    <lineage>
        <taxon>Eukaryota</taxon>
        <taxon>Metazoa</taxon>
        <taxon>Ecdysozoa</taxon>
        <taxon>Arthropoda</taxon>
        <taxon>Hexapoda</taxon>
        <taxon>Insecta</taxon>
        <taxon>Pterygota</taxon>
        <taxon>Neoptera</taxon>
        <taxon>Polyneoptera</taxon>
        <taxon>Dictyoptera</taxon>
        <taxon>Blattodea</taxon>
        <taxon>Blattoidea</taxon>
        <taxon>Termitoidae</taxon>
        <taxon>Termopsidae</taxon>
        <taxon>Zootermopsis</taxon>
    </lineage>
</organism>
<proteinExistence type="predicted"/>
<protein>
    <submittedName>
        <fullName evidence="1">Uncharacterized protein</fullName>
    </submittedName>
</protein>
<evidence type="ECO:0000313" key="1">
    <source>
        <dbReference type="EMBL" id="KDR08380.1"/>
    </source>
</evidence>
<dbReference type="EMBL" id="KK853332">
    <property type="protein sequence ID" value="KDR08380.1"/>
    <property type="molecule type" value="Genomic_DNA"/>
</dbReference>
<gene>
    <name evidence="1" type="ORF">L798_00792</name>
</gene>
<name>A0A067QKE6_ZOONE</name>
<dbReference type="InParanoid" id="A0A067QKE6"/>
<keyword evidence="2" id="KW-1185">Reference proteome</keyword>
<sequence>MYTSNVFHSRHETLPQARTLNSMIIPLTSAKLIKTQIPKLRRFRTATGLDIFWAKRSPKIAPLAETSPIAWFINLSICLELSTPRVGSNERRQLPDGPKFSLRRQCDEQAHSGWIRRHSPYPLPASSGSTLNRRLWRGCCLRSVDEMFVNCPHGAGKLISVVPPLTLPSTVNLIVNWGT</sequence>
<dbReference type="AlphaFoldDB" id="A0A067QKE6"/>
<accession>A0A067QKE6</accession>
<evidence type="ECO:0000313" key="2">
    <source>
        <dbReference type="Proteomes" id="UP000027135"/>
    </source>
</evidence>